<proteinExistence type="predicted"/>
<accession>A0A2C6WI52</accession>
<evidence type="ECO:0000313" key="3">
    <source>
        <dbReference type="Proteomes" id="UP000223828"/>
    </source>
</evidence>
<evidence type="ECO:0000313" key="2">
    <source>
        <dbReference type="EMBL" id="PHK48790.1"/>
    </source>
</evidence>
<keyword evidence="1" id="KW-1133">Transmembrane helix</keyword>
<feature type="transmembrane region" description="Helical" evidence="1">
    <location>
        <begin position="51"/>
        <end position="76"/>
    </location>
</feature>
<reference evidence="3" key="1">
    <citation type="submission" date="2017-10" db="EMBL/GenBank/DDBJ databases">
        <title>Staphylococcus edaphicus sp. nov., isolated in Antarctica, harbouring mecC gene and genomic islands essential in adaptation to extreme environment.</title>
        <authorList>
            <person name="Pantucek R."/>
            <person name="Sedlacek I."/>
            <person name="Indrakova A."/>
            <person name="Vrbovska V."/>
            <person name="Maslanova I."/>
            <person name="Kovarovic V."/>
            <person name="Svec P."/>
            <person name="Kralova S."/>
            <person name="Kristofova L."/>
            <person name="Keklakova J."/>
            <person name="Petras P."/>
            <person name="Doskar J."/>
        </authorList>
    </citation>
    <scope>NUCLEOTIDE SEQUENCE [LARGE SCALE GENOMIC DNA]</scope>
    <source>
        <strain evidence="3">CCM 5085</strain>
    </source>
</reference>
<protein>
    <submittedName>
        <fullName evidence="2">Uncharacterized protein</fullName>
    </submittedName>
</protein>
<dbReference type="EMBL" id="MRZN01000024">
    <property type="protein sequence ID" value="PHK48790.1"/>
    <property type="molecule type" value="Genomic_DNA"/>
</dbReference>
<dbReference type="AlphaFoldDB" id="A0A2C6WI52"/>
<gene>
    <name evidence="2" type="ORF">BTJ66_11770</name>
</gene>
<keyword evidence="1" id="KW-0812">Transmembrane</keyword>
<feature type="transmembrane region" description="Helical" evidence="1">
    <location>
        <begin position="12"/>
        <end position="31"/>
    </location>
</feature>
<comment type="caution">
    <text evidence="2">The sequence shown here is derived from an EMBL/GenBank/DDBJ whole genome shotgun (WGS) entry which is preliminary data.</text>
</comment>
<sequence>MSIFEDLNKAKWNFITLSISIFSYFYLSHISDEFVERFGSKVHISNLFVDGYLSSTMQILGLIFITIVLFCITIFIAWQLLSITSVVQIIISVVFICLTFSLGAVPFFGTLLLLIIVGALLVFLANES</sequence>
<dbReference type="Proteomes" id="UP000223828">
    <property type="component" value="Unassembled WGS sequence"/>
</dbReference>
<organism evidence="2 3">
    <name type="scientific">Staphylococcus edaphicus</name>
    <dbReference type="NCBI Taxonomy" id="1955013"/>
    <lineage>
        <taxon>Bacteria</taxon>
        <taxon>Bacillati</taxon>
        <taxon>Bacillota</taxon>
        <taxon>Bacilli</taxon>
        <taxon>Bacillales</taxon>
        <taxon>Staphylococcaceae</taxon>
        <taxon>Staphylococcus</taxon>
    </lineage>
</organism>
<name>A0A2C6WI52_9STAP</name>
<feature type="transmembrane region" description="Helical" evidence="1">
    <location>
        <begin position="83"/>
        <end position="101"/>
    </location>
</feature>
<keyword evidence="1" id="KW-0472">Membrane</keyword>
<feature type="transmembrane region" description="Helical" evidence="1">
    <location>
        <begin position="107"/>
        <end position="125"/>
    </location>
</feature>
<evidence type="ECO:0000256" key="1">
    <source>
        <dbReference type="SAM" id="Phobius"/>
    </source>
</evidence>